<dbReference type="Proteomes" id="UP000054270">
    <property type="component" value="Unassembled WGS sequence"/>
</dbReference>
<proteinExistence type="predicted"/>
<feature type="region of interest" description="Disordered" evidence="1">
    <location>
        <begin position="42"/>
        <end position="62"/>
    </location>
</feature>
<accession>A0A0D2N2F7</accession>
<feature type="compositionally biased region" description="Basic residues" evidence="1">
    <location>
        <begin position="42"/>
        <end position="55"/>
    </location>
</feature>
<organism evidence="2 3">
    <name type="scientific">Hypholoma sublateritium (strain FD-334 SS-4)</name>
    <dbReference type="NCBI Taxonomy" id="945553"/>
    <lineage>
        <taxon>Eukaryota</taxon>
        <taxon>Fungi</taxon>
        <taxon>Dikarya</taxon>
        <taxon>Basidiomycota</taxon>
        <taxon>Agaricomycotina</taxon>
        <taxon>Agaricomycetes</taxon>
        <taxon>Agaricomycetidae</taxon>
        <taxon>Agaricales</taxon>
        <taxon>Agaricineae</taxon>
        <taxon>Strophariaceae</taxon>
        <taxon>Hypholoma</taxon>
    </lineage>
</organism>
<feature type="region of interest" description="Disordered" evidence="1">
    <location>
        <begin position="1"/>
        <end position="28"/>
    </location>
</feature>
<name>A0A0D2N2F7_HYPSF</name>
<dbReference type="AlphaFoldDB" id="A0A0D2N2F7"/>
<evidence type="ECO:0000313" key="3">
    <source>
        <dbReference type="Proteomes" id="UP000054270"/>
    </source>
</evidence>
<keyword evidence="3" id="KW-1185">Reference proteome</keyword>
<dbReference type="EMBL" id="KN817742">
    <property type="protein sequence ID" value="KJA13434.1"/>
    <property type="molecule type" value="Genomic_DNA"/>
</dbReference>
<evidence type="ECO:0000256" key="1">
    <source>
        <dbReference type="SAM" id="MobiDB-lite"/>
    </source>
</evidence>
<reference evidence="3" key="1">
    <citation type="submission" date="2014-04" db="EMBL/GenBank/DDBJ databases">
        <title>Evolutionary Origins and Diversification of the Mycorrhizal Mutualists.</title>
        <authorList>
            <consortium name="DOE Joint Genome Institute"/>
            <consortium name="Mycorrhizal Genomics Consortium"/>
            <person name="Kohler A."/>
            <person name="Kuo A."/>
            <person name="Nagy L.G."/>
            <person name="Floudas D."/>
            <person name="Copeland A."/>
            <person name="Barry K.W."/>
            <person name="Cichocki N."/>
            <person name="Veneault-Fourrey C."/>
            <person name="LaButti K."/>
            <person name="Lindquist E.A."/>
            <person name="Lipzen A."/>
            <person name="Lundell T."/>
            <person name="Morin E."/>
            <person name="Murat C."/>
            <person name="Riley R."/>
            <person name="Ohm R."/>
            <person name="Sun H."/>
            <person name="Tunlid A."/>
            <person name="Henrissat B."/>
            <person name="Grigoriev I.V."/>
            <person name="Hibbett D.S."/>
            <person name="Martin F."/>
        </authorList>
    </citation>
    <scope>NUCLEOTIDE SEQUENCE [LARGE SCALE GENOMIC DNA]</scope>
    <source>
        <strain evidence="3">FD-334 SS-4</strain>
    </source>
</reference>
<gene>
    <name evidence="2" type="ORF">HYPSUDRAFT_209553</name>
</gene>
<protein>
    <submittedName>
        <fullName evidence="2">Uncharacterized protein</fullName>
    </submittedName>
</protein>
<sequence length="296" mass="32408">MSQQPPLFDFSRGPCAPPETTSRPPPFPHFRALVSLPGAPRRLRASGHLHPHRPSSRSTLPHAQLACRDIVSPPVRPRPHRAFTSSALASPLFASLSPRRVAAALPPVCAHLDVLPDKTPRPAPRPMRDVHYKRAAGAVSQFPDIAPLSASPRCLRAAACLPPWCLLQRCWLVRAGCIPNLAPLYIRPAAVSAPRTQRLGVTQGAEVAGDLPAPPSTLCCLSLSARSGTFFHVGRVSARRVVPYRVSSNWRTVHARLEQRMSPIRPTSHRRPPSRVLCMDVNRFASDGPSRRRAPR</sequence>
<evidence type="ECO:0000313" key="2">
    <source>
        <dbReference type="EMBL" id="KJA13434.1"/>
    </source>
</evidence>